<dbReference type="AlphaFoldDB" id="A0A081PEK3"/>
<dbReference type="eggNOG" id="COG1073">
    <property type="taxonomic scope" value="Bacteria"/>
</dbReference>
<reference evidence="1 2" key="1">
    <citation type="journal article" date="1992" name="Int. J. Syst. Bacteriol.">
        <title>Sphingobacterium antarcticus sp. nov. a Psychrotrophic Bacterium from the Soils of Schirmacher Oasis, Antarctica.</title>
        <authorList>
            <person name="Shivaji S."/>
            <person name="Ray M.K."/>
            <person name="Rao N.S."/>
            <person name="Saiserr L."/>
            <person name="Jagannadham M.V."/>
            <person name="Kumar G.S."/>
            <person name="Reddy G."/>
            <person name="Bhargava P.M."/>
        </authorList>
    </citation>
    <scope>NUCLEOTIDE SEQUENCE [LARGE SCALE GENOMIC DNA]</scope>
    <source>
        <strain evidence="1 2">4BY</strain>
    </source>
</reference>
<gene>
    <name evidence="1" type="ORF">N180_09790</name>
</gene>
<evidence type="ECO:0000313" key="1">
    <source>
        <dbReference type="EMBL" id="KEQ29126.1"/>
    </source>
</evidence>
<protein>
    <recommendedName>
        <fullName evidence="3">Peptidase C39-like domain-containing protein</fullName>
    </recommendedName>
</protein>
<evidence type="ECO:0008006" key="3">
    <source>
        <dbReference type="Google" id="ProtNLM"/>
    </source>
</evidence>
<evidence type="ECO:0000313" key="2">
    <source>
        <dbReference type="Proteomes" id="UP000028007"/>
    </source>
</evidence>
<dbReference type="Pfam" id="PF12385">
    <property type="entry name" value="Peptidase_C70"/>
    <property type="match status" value="1"/>
</dbReference>
<dbReference type="InterPro" id="IPR022118">
    <property type="entry name" value="Peptidase_C70_AvrRpt2"/>
</dbReference>
<dbReference type="RefSeq" id="WP_037442734.1">
    <property type="nucleotide sequence ID" value="NZ_JNFF01000083.1"/>
</dbReference>
<sequence>MSTTINNYQVEGYISPIQQPNGMACWATVATMLLSWRDQQSYTIETAMDIAGQKYRDLFDNREGLSAEDHEDFASASGMTIEYPQCYSPEGIYNLLVSYGPVIAIDDEDESEFFAIHARVINGIETDGFGNVSLNIIDPGTGSEYSESFESFASKFEAVDGAPRIQVMHF</sequence>
<dbReference type="EMBL" id="JNFF01000083">
    <property type="protein sequence ID" value="KEQ29126.1"/>
    <property type="molecule type" value="Genomic_DNA"/>
</dbReference>
<proteinExistence type="predicted"/>
<name>A0A081PEK3_9SPHI</name>
<comment type="caution">
    <text evidence="1">The sequence shown here is derived from an EMBL/GenBank/DDBJ whole genome shotgun (WGS) entry which is preliminary data.</text>
</comment>
<accession>A0A081PEK3</accession>
<keyword evidence="2" id="KW-1185">Reference proteome</keyword>
<dbReference type="Proteomes" id="UP000028007">
    <property type="component" value="Unassembled WGS sequence"/>
</dbReference>
<organism evidence="1 2">
    <name type="scientific">Pedobacter antarcticus 4BY</name>
    <dbReference type="NCBI Taxonomy" id="1358423"/>
    <lineage>
        <taxon>Bacteria</taxon>
        <taxon>Pseudomonadati</taxon>
        <taxon>Bacteroidota</taxon>
        <taxon>Sphingobacteriia</taxon>
        <taxon>Sphingobacteriales</taxon>
        <taxon>Sphingobacteriaceae</taxon>
        <taxon>Pedobacter</taxon>
    </lineage>
</organism>
<dbReference type="OrthoDB" id="4312432at2"/>